<organism evidence="1 2">
    <name type="scientific">Pseudomonas iridis</name>
    <dbReference type="NCBI Taxonomy" id="2710587"/>
    <lineage>
        <taxon>Bacteria</taxon>
        <taxon>Pseudomonadati</taxon>
        <taxon>Pseudomonadota</taxon>
        <taxon>Gammaproteobacteria</taxon>
        <taxon>Pseudomonadales</taxon>
        <taxon>Pseudomonadaceae</taxon>
        <taxon>Pseudomonas</taxon>
    </lineage>
</organism>
<comment type="caution">
    <text evidence="1">The sequence shown here is derived from an EMBL/GenBank/DDBJ whole genome shotgun (WGS) entry which is preliminary data.</text>
</comment>
<reference evidence="1 2" key="1">
    <citation type="submission" date="2024-10" db="EMBL/GenBank/DDBJ databases">
        <title>The Natural Products Discovery Center: Release of the First 8490 Sequenced Strains for Exploring Actinobacteria Biosynthetic Diversity.</title>
        <authorList>
            <person name="Kalkreuter E."/>
            <person name="Kautsar S.A."/>
            <person name="Yang D."/>
            <person name="Bader C.D."/>
            <person name="Teijaro C.N."/>
            <person name="Fluegel L."/>
            <person name="Davis C.M."/>
            <person name="Simpson J.R."/>
            <person name="Lauterbach L."/>
            <person name="Steele A.D."/>
            <person name="Gui C."/>
            <person name="Meng S."/>
            <person name="Li G."/>
            <person name="Viehrig K."/>
            <person name="Ye F."/>
            <person name="Su P."/>
            <person name="Kiefer A.F."/>
            <person name="Nichols A."/>
            <person name="Cepeda A.J."/>
            <person name="Yan W."/>
            <person name="Fan B."/>
            <person name="Jiang Y."/>
            <person name="Adhikari A."/>
            <person name="Zheng C.-J."/>
            <person name="Schuster L."/>
            <person name="Cowan T.M."/>
            <person name="Smanski M.J."/>
            <person name="Chevrette M.G."/>
            <person name="De Carvalho L.P.S."/>
            <person name="Shen B."/>
        </authorList>
    </citation>
    <scope>NUCLEOTIDE SEQUENCE [LARGE SCALE GENOMIC DNA]</scope>
    <source>
        <strain evidence="1 2">NPDC087689</strain>
    </source>
</reference>
<accession>A0ABW8DMA2</accession>
<dbReference type="RefSeq" id="WP_401232729.1">
    <property type="nucleotide sequence ID" value="NZ_JBIUVY010000025.1"/>
</dbReference>
<evidence type="ECO:0000313" key="2">
    <source>
        <dbReference type="Proteomes" id="UP001617296"/>
    </source>
</evidence>
<protein>
    <submittedName>
        <fullName evidence="1">Uncharacterized protein</fullName>
    </submittedName>
</protein>
<sequence length="336" mass="38924">MTDVISRKKSKGRPALNPLEKQRRLVARLHQHIDDLHLAIDEESRLPHYADHEPQHHLLLSTFQQRMNLAREVAKYELEGDKNAARAARQKLNLFRPQGFTEEDWNALPDSQKRLAPGKPKMPKELEMARMEIECGQELEKLRVLEKEYGEEPSDIGALRTRHGNNQVGRPGKDILGELDRQMHTAFYKRRDLVRLDVADPKPSTGRPRKSYQERFAYFTSIIEDCRNRISEGESALNLVYLQLRYLKRLRDHATRLRLQIKNTLGPALVALKIDLAVVEEQLKVETALFNEYQDNYVTMSSEKIESLRNNVARKIKASDSIAFPPPTQNYAEEKN</sequence>
<name>A0ABW8DMA2_9PSED</name>
<dbReference type="EMBL" id="JBIUVY010000025">
    <property type="protein sequence ID" value="MFJ2287803.1"/>
    <property type="molecule type" value="Genomic_DNA"/>
</dbReference>
<keyword evidence="2" id="KW-1185">Reference proteome</keyword>
<evidence type="ECO:0000313" key="1">
    <source>
        <dbReference type="EMBL" id="MFJ2287803.1"/>
    </source>
</evidence>
<gene>
    <name evidence="1" type="ORF">ACIOUF_15780</name>
</gene>
<dbReference type="Proteomes" id="UP001617296">
    <property type="component" value="Unassembled WGS sequence"/>
</dbReference>
<proteinExistence type="predicted"/>